<organism evidence="1 2">
    <name type="scientific">Bombilactobacillus bombi</name>
    <dbReference type="NCBI Taxonomy" id="1303590"/>
    <lineage>
        <taxon>Bacteria</taxon>
        <taxon>Bacillati</taxon>
        <taxon>Bacillota</taxon>
        <taxon>Bacilli</taxon>
        <taxon>Lactobacillales</taxon>
        <taxon>Lactobacillaceae</taxon>
        <taxon>Bombilactobacillus</taxon>
    </lineage>
</organism>
<dbReference type="RefSeq" id="WP_118900884.1">
    <property type="nucleotide sequence ID" value="NZ_QOCR01000002.1"/>
</dbReference>
<keyword evidence="2" id="KW-1185">Reference proteome</keyword>
<gene>
    <name evidence="1" type="ORF">DS831_04710</name>
</gene>
<sequence length="181" mass="20906">MVVIEIPKSTLDFEIGNKKYTLDMSDKTINQLNYKVNQIQTNEIKAEQVIQEKIASYDEELKNLRSKNTIQGLNQADFKHEEHKLQNKFDRMVINASEKSFKKLTEAYINFLNYVFGDNAGRDIYQLCNESTIVLGKVVTQISVAINNDQDLVDYRMQYVKKIKALKNGDKVESESNSVQK</sequence>
<proteinExistence type="predicted"/>
<dbReference type="OrthoDB" id="2296344at2"/>
<accession>A0A3R6VAJ5</accession>
<dbReference type="AlphaFoldDB" id="A0A3R6VAJ5"/>
<reference evidence="1 2" key="1">
    <citation type="submission" date="2018-07" db="EMBL/GenBank/DDBJ databases">
        <title>Genome sequences of six Lactobacillus spp. isolated from bumble bee guts.</title>
        <authorList>
            <person name="Motta E.V.S."/>
            <person name="Moran N.A."/>
        </authorList>
    </citation>
    <scope>NUCLEOTIDE SEQUENCE [LARGE SCALE GENOMIC DNA]</scope>
    <source>
        <strain evidence="1 2">BI-1.1</strain>
    </source>
</reference>
<evidence type="ECO:0000313" key="1">
    <source>
        <dbReference type="EMBL" id="RHW51326.1"/>
    </source>
</evidence>
<dbReference type="Proteomes" id="UP000284109">
    <property type="component" value="Unassembled WGS sequence"/>
</dbReference>
<dbReference type="EMBL" id="QOCR01000002">
    <property type="protein sequence ID" value="RHW51326.1"/>
    <property type="molecule type" value="Genomic_DNA"/>
</dbReference>
<name>A0A3R6VAJ5_9LACO</name>
<comment type="caution">
    <text evidence="1">The sequence shown here is derived from an EMBL/GenBank/DDBJ whole genome shotgun (WGS) entry which is preliminary data.</text>
</comment>
<protein>
    <submittedName>
        <fullName evidence="1">Uncharacterized protein</fullName>
    </submittedName>
</protein>
<evidence type="ECO:0000313" key="2">
    <source>
        <dbReference type="Proteomes" id="UP000284109"/>
    </source>
</evidence>